<dbReference type="InterPro" id="IPR005605">
    <property type="entry name" value="Spo7"/>
</dbReference>
<evidence type="ECO:0000256" key="1">
    <source>
        <dbReference type="SAM" id="Phobius"/>
    </source>
</evidence>
<dbReference type="OrthoDB" id="5599171at2759"/>
<dbReference type="PANTHER" id="PTHR28249:SF1">
    <property type="entry name" value="SPORULATION-SPECIFIC PROTEIN SPO7"/>
    <property type="match status" value="1"/>
</dbReference>
<feature type="non-terminal residue" evidence="2">
    <location>
        <position position="248"/>
    </location>
</feature>
<dbReference type="GO" id="GO:0004721">
    <property type="term" value="F:phosphoprotein phosphatase activity"/>
    <property type="evidence" value="ECO:0007669"/>
    <property type="project" value="TreeGrafter"/>
</dbReference>
<sequence length="248" mass="28747">PPPQVANLHSSSTIDSAPCSPTQTYLNLLILESSLRAQYIALRARLRLHLFLLVALWAWVAGFTYLLFFRPREDGSGAGGSIYWMLESFEKLSWCGGVVTLGLFYGTGMYDRGVRWPRKLVPTANRGLRVLNLKVVIVKEPWWHIFRYFRNERICYRLTPRDILDASSGTGWNGHAARHGLVDEDVAPAGDLVKVLLLPKPFTPNFREGWETYRLEYWEKENARRAELRQALQQRQREVARKRKRGWF</sequence>
<keyword evidence="1" id="KW-1133">Transmembrane helix</keyword>
<dbReference type="PANTHER" id="PTHR28249">
    <property type="entry name" value="SPORULATION-SPECIFIC PROTEIN SPO7"/>
    <property type="match status" value="1"/>
</dbReference>
<organism evidence="2 3">
    <name type="scientific">Piedraia hortae CBS 480.64</name>
    <dbReference type="NCBI Taxonomy" id="1314780"/>
    <lineage>
        <taxon>Eukaryota</taxon>
        <taxon>Fungi</taxon>
        <taxon>Dikarya</taxon>
        <taxon>Ascomycota</taxon>
        <taxon>Pezizomycotina</taxon>
        <taxon>Dothideomycetes</taxon>
        <taxon>Dothideomycetidae</taxon>
        <taxon>Capnodiales</taxon>
        <taxon>Piedraiaceae</taxon>
        <taxon>Piedraia</taxon>
    </lineage>
</organism>
<gene>
    <name evidence="2" type="ORF">K470DRAFT_199788</name>
</gene>
<dbReference type="GO" id="GO:0019888">
    <property type="term" value="F:protein phosphatase regulator activity"/>
    <property type="evidence" value="ECO:0007669"/>
    <property type="project" value="InterPro"/>
</dbReference>
<dbReference type="GO" id="GO:0006998">
    <property type="term" value="P:nuclear envelope organization"/>
    <property type="evidence" value="ECO:0007669"/>
    <property type="project" value="TreeGrafter"/>
</dbReference>
<dbReference type="Pfam" id="PF03907">
    <property type="entry name" value="Spo7"/>
    <property type="match status" value="1"/>
</dbReference>
<dbReference type="AlphaFoldDB" id="A0A6A7BZ75"/>
<dbReference type="GO" id="GO:0071595">
    <property type="term" value="C:Nem1-Spo7 phosphatase complex"/>
    <property type="evidence" value="ECO:0007669"/>
    <property type="project" value="TreeGrafter"/>
</dbReference>
<accession>A0A6A7BZ75</accession>
<protein>
    <recommendedName>
        <fullName evidence="4">Spo7-domain-containing protein</fullName>
    </recommendedName>
</protein>
<dbReference type="EMBL" id="MU005981">
    <property type="protein sequence ID" value="KAF2860504.1"/>
    <property type="molecule type" value="Genomic_DNA"/>
</dbReference>
<keyword evidence="1" id="KW-0812">Transmembrane</keyword>
<reference evidence="2" key="1">
    <citation type="journal article" date="2020" name="Stud. Mycol.">
        <title>101 Dothideomycetes genomes: a test case for predicting lifestyles and emergence of pathogens.</title>
        <authorList>
            <person name="Haridas S."/>
            <person name="Albert R."/>
            <person name="Binder M."/>
            <person name="Bloem J."/>
            <person name="Labutti K."/>
            <person name="Salamov A."/>
            <person name="Andreopoulos B."/>
            <person name="Baker S."/>
            <person name="Barry K."/>
            <person name="Bills G."/>
            <person name="Bluhm B."/>
            <person name="Cannon C."/>
            <person name="Castanera R."/>
            <person name="Culley D."/>
            <person name="Daum C."/>
            <person name="Ezra D."/>
            <person name="Gonzalez J."/>
            <person name="Henrissat B."/>
            <person name="Kuo A."/>
            <person name="Liang C."/>
            <person name="Lipzen A."/>
            <person name="Lutzoni F."/>
            <person name="Magnuson J."/>
            <person name="Mondo S."/>
            <person name="Nolan M."/>
            <person name="Ohm R."/>
            <person name="Pangilinan J."/>
            <person name="Park H.-J."/>
            <person name="Ramirez L."/>
            <person name="Alfaro M."/>
            <person name="Sun H."/>
            <person name="Tritt A."/>
            <person name="Yoshinaga Y."/>
            <person name="Zwiers L.-H."/>
            <person name="Turgeon B."/>
            <person name="Goodwin S."/>
            <person name="Spatafora J."/>
            <person name="Crous P."/>
            <person name="Grigoriev I."/>
        </authorList>
    </citation>
    <scope>NUCLEOTIDE SEQUENCE</scope>
    <source>
        <strain evidence="2">CBS 480.64</strain>
    </source>
</reference>
<name>A0A6A7BZ75_9PEZI</name>
<evidence type="ECO:0000313" key="2">
    <source>
        <dbReference type="EMBL" id="KAF2860504.1"/>
    </source>
</evidence>
<keyword evidence="1" id="KW-0472">Membrane</keyword>
<evidence type="ECO:0000313" key="3">
    <source>
        <dbReference type="Proteomes" id="UP000799421"/>
    </source>
</evidence>
<evidence type="ECO:0008006" key="4">
    <source>
        <dbReference type="Google" id="ProtNLM"/>
    </source>
</evidence>
<dbReference type="Proteomes" id="UP000799421">
    <property type="component" value="Unassembled WGS sequence"/>
</dbReference>
<feature type="transmembrane region" description="Helical" evidence="1">
    <location>
        <begin position="50"/>
        <end position="71"/>
    </location>
</feature>
<feature type="transmembrane region" description="Helical" evidence="1">
    <location>
        <begin position="91"/>
        <end position="110"/>
    </location>
</feature>
<feature type="non-terminal residue" evidence="2">
    <location>
        <position position="1"/>
    </location>
</feature>
<keyword evidence="3" id="KW-1185">Reference proteome</keyword>
<proteinExistence type="predicted"/>